<keyword evidence="2" id="KW-1185">Reference proteome</keyword>
<gene>
    <name evidence="1" type="ORF">RPERSI_LOCUS20500</name>
</gene>
<accession>A0ACA9RKY9</accession>
<reference evidence="1" key="1">
    <citation type="submission" date="2021-06" db="EMBL/GenBank/DDBJ databases">
        <authorList>
            <person name="Kallberg Y."/>
            <person name="Tangrot J."/>
            <person name="Rosling A."/>
        </authorList>
    </citation>
    <scope>NUCLEOTIDE SEQUENCE</scope>
    <source>
        <strain evidence="1">MA461A</strain>
    </source>
</reference>
<evidence type="ECO:0000313" key="1">
    <source>
        <dbReference type="EMBL" id="CAG8798300.1"/>
    </source>
</evidence>
<evidence type="ECO:0000313" key="2">
    <source>
        <dbReference type="Proteomes" id="UP000789920"/>
    </source>
</evidence>
<sequence length="249" mass="28400">KVETFEQFKLYVPDSGSKDFLTKDEQLTHLCSFVERYFLEFSLDDDCQSGRRHLQELFVFGEREKGLVRIQESVKVCERSGDKENKGKTRKGITLLDIRKGKVGNGIFSRNKNLVEDLKLEGFTNLCKLIISSHQLISLDISDCSNLEELDCHGNELTTLRVDGCSNLKKIDCSNNPLRELDLVTCPSLEEVNINNCLKLTEETIKANLTYDTEKGKLSKEEKEKSLAKATTNLEREKLASEIKENKEK</sequence>
<comment type="caution">
    <text evidence="1">The sequence shown here is derived from an EMBL/GenBank/DDBJ whole genome shotgun (WGS) entry which is preliminary data.</text>
</comment>
<feature type="non-terminal residue" evidence="1">
    <location>
        <position position="249"/>
    </location>
</feature>
<organism evidence="1 2">
    <name type="scientific">Racocetra persica</name>
    <dbReference type="NCBI Taxonomy" id="160502"/>
    <lineage>
        <taxon>Eukaryota</taxon>
        <taxon>Fungi</taxon>
        <taxon>Fungi incertae sedis</taxon>
        <taxon>Mucoromycota</taxon>
        <taxon>Glomeromycotina</taxon>
        <taxon>Glomeromycetes</taxon>
        <taxon>Diversisporales</taxon>
        <taxon>Gigasporaceae</taxon>
        <taxon>Racocetra</taxon>
    </lineage>
</organism>
<dbReference type="Proteomes" id="UP000789920">
    <property type="component" value="Unassembled WGS sequence"/>
</dbReference>
<protein>
    <submittedName>
        <fullName evidence="1">35472_t:CDS:1</fullName>
    </submittedName>
</protein>
<feature type="non-terminal residue" evidence="1">
    <location>
        <position position="1"/>
    </location>
</feature>
<dbReference type="EMBL" id="CAJVQC010058090">
    <property type="protein sequence ID" value="CAG8798300.1"/>
    <property type="molecule type" value="Genomic_DNA"/>
</dbReference>
<proteinExistence type="predicted"/>
<name>A0ACA9RKY9_9GLOM</name>